<keyword evidence="7" id="KW-1185">Reference proteome</keyword>
<dbReference type="SUPFAM" id="SSF53822">
    <property type="entry name" value="Periplasmic binding protein-like I"/>
    <property type="match status" value="1"/>
</dbReference>
<dbReference type="InterPro" id="IPR028082">
    <property type="entry name" value="Peripla_BP_I"/>
</dbReference>
<dbReference type="InterPro" id="IPR025997">
    <property type="entry name" value="SBP_2_dom"/>
</dbReference>
<sequence>MTSHPNRTARRVRTAPTRTARGLLAAAGAAAAAVLLAACTSASGAAPGEPDASGSAAAVPAAVTAAVAAGYEGLATAPPTSSPAVSPGHDLWVVSAFQQVSGLAKIASEAQSAATAIGWRTTVCDGQNNPAQWSTCVRQATAAGADAILLAGVDCAPVSEALAEARRGGVKVTGVASFDCDDPTQGGGASQFDAKLGYTEGVTGTGDFYEKAGRLRADWVIAQTGGSAKVLHVAFKGVSIGEYLSKGFTEELAAQCPGCSVVDTVAITPSEIGQLRQRFDSALLKNPQANVVVTDLDFMLSAGVQQSLQQNPSSGRVVLGGECVQETLDYIRAGGGAQACVGFSNGRAAWSAVDQLNRAFDGQPGVVDGVGSQIIDAKQNLPAAGSPYEGALDYRATYTQLWKAGA</sequence>
<gene>
    <name evidence="6" type="ORF">FMM08_02940</name>
</gene>
<evidence type="ECO:0000256" key="3">
    <source>
        <dbReference type="ARBA" id="ARBA00022729"/>
    </source>
</evidence>
<comment type="similarity">
    <text evidence="2">Belongs to the bacterial solute-binding protein 2 family.</text>
</comment>
<proteinExistence type="inferred from homology"/>
<dbReference type="Pfam" id="PF13407">
    <property type="entry name" value="Peripla_BP_4"/>
    <property type="match status" value="1"/>
</dbReference>
<evidence type="ECO:0000256" key="2">
    <source>
        <dbReference type="ARBA" id="ARBA00007639"/>
    </source>
</evidence>
<comment type="caution">
    <text evidence="6">The sequence shown here is derived from an EMBL/GenBank/DDBJ whole genome shotgun (WGS) entry which is preliminary data.</text>
</comment>
<evidence type="ECO:0000313" key="6">
    <source>
        <dbReference type="EMBL" id="TXR58154.1"/>
    </source>
</evidence>
<keyword evidence="3 4" id="KW-0732">Signal</keyword>
<dbReference type="GO" id="GO:0030313">
    <property type="term" value="C:cell envelope"/>
    <property type="evidence" value="ECO:0007669"/>
    <property type="project" value="UniProtKB-SubCell"/>
</dbReference>
<evidence type="ECO:0000256" key="4">
    <source>
        <dbReference type="SAM" id="SignalP"/>
    </source>
</evidence>
<reference evidence="6 7" key="1">
    <citation type="submission" date="2019-07" db="EMBL/GenBank/DDBJ databases">
        <title>Quadrisphaera sp. strain DD2A genome sequencing and assembly.</title>
        <authorList>
            <person name="Kim I."/>
        </authorList>
    </citation>
    <scope>NUCLEOTIDE SEQUENCE [LARGE SCALE GENOMIC DNA]</scope>
    <source>
        <strain evidence="6 7">DD2A</strain>
    </source>
</reference>
<dbReference type="RefSeq" id="WP_147924763.1">
    <property type="nucleotide sequence ID" value="NZ_VKAC01000001.1"/>
</dbReference>
<feature type="signal peptide" evidence="4">
    <location>
        <begin position="1"/>
        <end position="45"/>
    </location>
</feature>
<dbReference type="OrthoDB" id="8287616at2"/>
<organism evidence="6 7">
    <name type="scientific">Quadrisphaera setariae</name>
    <dbReference type="NCBI Taxonomy" id="2593304"/>
    <lineage>
        <taxon>Bacteria</taxon>
        <taxon>Bacillati</taxon>
        <taxon>Actinomycetota</taxon>
        <taxon>Actinomycetes</taxon>
        <taxon>Kineosporiales</taxon>
        <taxon>Kineosporiaceae</taxon>
        <taxon>Quadrisphaera</taxon>
    </lineage>
</organism>
<evidence type="ECO:0000259" key="5">
    <source>
        <dbReference type="Pfam" id="PF13407"/>
    </source>
</evidence>
<dbReference type="GO" id="GO:0030246">
    <property type="term" value="F:carbohydrate binding"/>
    <property type="evidence" value="ECO:0007669"/>
    <property type="project" value="UniProtKB-ARBA"/>
</dbReference>
<name>A0A5C8ZKJ1_9ACTN</name>
<protein>
    <submittedName>
        <fullName evidence="6">Sugar ABC transporter substrate-binding protein</fullName>
    </submittedName>
</protein>
<dbReference type="PROSITE" id="PS51318">
    <property type="entry name" value="TAT"/>
    <property type="match status" value="1"/>
</dbReference>
<dbReference type="Proteomes" id="UP000321234">
    <property type="component" value="Unassembled WGS sequence"/>
</dbReference>
<dbReference type="PANTHER" id="PTHR46847:SF1">
    <property type="entry name" value="D-ALLOSE-BINDING PERIPLASMIC PROTEIN-RELATED"/>
    <property type="match status" value="1"/>
</dbReference>
<feature type="chain" id="PRO_5023081387" evidence="4">
    <location>
        <begin position="46"/>
        <end position="406"/>
    </location>
</feature>
<dbReference type="InterPro" id="IPR006311">
    <property type="entry name" value="TAT_signal"/>
</dbReference>
<dbReference type="Gene3D" id="3.40.50.2300">
    <property type="match status" value="2"/>
</dbReference>
<dbReference type="AlphaFoldDB" id="A0A5C8ZKJ1"/>
<dbReference type="EMBL" id="VKAC01000001">
    <property type="protein sequence ID" value="TXR58154.1"/>
    <property type="molecule type" value="Genomic_DNA"/>
</dbReference>
<feature type="domain" description="Periplasmic binding protein" evidence="5">
    <location>
        <begin position="107"/>
        <end position="363"/>
    </location>
</feature>
<accession>A0A5C8ZKJ1</accession>
<evidence type="ECO:0000313" key="7">
    <source>
        <dbReference type="Proteomes" id="UP000321234"/>
    </source>
</evidence>
<dbReference type="PANTHER" id="PTHR46847">
    <property type="entry name" value="D-ALLOSE-BINDING PERIPLASMIC PROTEIN-RELATED"/>
    <property type="match status" value="1"/>
</dbReference>
<evidence type="ECO:0000256" key="1">
    <source>
        <dbReference type="ARBA" id="ARBA00004196"/>
    </source>
</evidence>
<comment type="subcellular location">
    <subcellularLocation>
        <location evidence="1">Cell envelope</location>
    </subcellularLocation>
</comment>